<organism evidence="2 3">
    <name type="scientific">Ectobacillus antri</name>
    <dbReference type="NCBI Taxonomy" id="2486280"/>
    <lineage>
        <taxon>Bacteria</taxon>
        <taxon>Bacillati</taxon>
        <taxon>Bacillota</taxon>
        <taxon>Bacilli</taxon>
        <taxon>Bacillales</taxon>
        <taxon>Bacillaceae</taxon>
        <taxon>Ectobacillus</taxon>
    </lineage>
</organism>
<comment type="caution">
    <text evidence="2">The sequence shown here is derived from an EMBL/GenBank/DDBJ whole genome shotgun (WGS) entry which is preliminary data.</text>
</comment>
<dbReference type="EC" id="2.4.-.-" evidence="2"/>
<name>A0ABT6H7A0_9BACI</name>
<evidence type="ECO:0000313" key="2">
    <source>
        <dbReference type="EMBL" id="MDG5755139.1"/>
    </source>
</evidence>
<dbReference type="GO" id="GO:0016757">
    <property type="term" value="F:glycosyltransferase activity"/>
    <property type="evidence" value="ECO:0007669"/>
    <property type="project" value="UniProtKB-KW"/>
</dbReference>
<feature type="domain" description="Glycosyltransferase 2-like" evidence="1">
    <location>
        <begin position="8"/>
        <end position="189"/>
    </location>
</feature>
<keyword evidence="2" id="KW-0808">Transferase</keyword>
<dbReference type="Gene3D" id="3.90.550.10">
    <property type="entry name" value="Spore Coat Polysaccharide Biosynthesis Protein SpsA, Chain A"/>
    <property type="match status" value="1"/>
</dbReference>
<sequence length="260" mass="31195">MGAMVAVSIVTYNSKHIFKVLDNIKEEFGGDERFRFVIFDNNSEKEYQERLATYKDLVDLTFYHENNGFGFGHNYNLMHADEKYFLVFNPDIILKKQDLLNMLEIMEQQSDISLLVPKVLNADGTTQHLVRNRVSVFDYALRFIPFQFVKKMFGKRLHSYECRDLPNDRNVDIRIGSGCFMLVRGEAFKRVNGFDDRYFMYFEDYDLCLKLRQRDERVVYTPFSEVIHYYERGAHKNSKLFKIFMQSMYKFFDKWGWKLF</sequence>
<accession>A0ABT6H7A0</accession>
<evidence type="ECO:0000259" key="1">
    <source>
        <dbReference type="Pfam" id="PF00535"/>
    </source>
</evidence>
<keyword evidence="3" id="KW-1185">Reference proteome</keyword>
<reference evidence="2 3" key="1">
    <citation type="submission" date="2023-04" db="EMBL/GenBank/DDBJ databases">
        <title>Ectobacillus antri isolated from activated sludge.</title>
        <authorList>
            <person name="Yan P."/>
            <person name="Liu X."/>
        </authorList>
    </citation>
    <scope>NUCLEOTIDE SEQUENCE [LARGE SCALE GENOMIC DNA]</scope>
    <source>
        <strain evidence="2 3">C18H</strain>
    </source>
</reference>
<dbReference type="RefSeq" id="WP_278018374.1">
    <property type="nucleotide sequence ID" value="NZ_JARRRY010000010.1"/>
</dbReference>
<dbReference type="Pfam" id="PF00535">
    <property type="entry name" value="Glycos_transf_2"/>
    <property type="match status" value="1"/>
</dbReference>
<keyword evidence="2" id="KW-0328">Glycosyltransferase</keyword>
<proteinExistence type="predicted"/>
<dbReference type="InterPro" id="IPR029044">
    <property type="entry name" value="Nucleotide-diphossugar_trans"/>
</dbReference>
<evidence type="ECO:0000313" key="3">
    <source>
        <dbReference type="Proteomes" id="UP001218246"/>
    </source>
</evidence>
<dbReference type="PANTHER" id="PTHR43179">
    <property type="entry name" value="RHAMNOSYLTRANSFERASE WBBL"/>
    <property type="match status" value="1"/>
</dbReference>
<protein>
    <submittedName>
        <fullName evidence="2">Glycosyltransferase family 2 protein</fullName>
        <ecNumber evidence="2">2.4.-.-</ecNumber>
    </submittedName>
</protein>
<dbReference type="Proteomes" id="UP001218246">
    <property type="component" value="Unassembled WGS sequence"/>
</dbReference>
<dbReference type="CDD" id="cd04186">
    <property type="entry name" value="GT_2_like_c"/>
    <property type="match status" value="1"/>
</dbReference>
<dbReference type="InterPro" id="IPR001173">
    <property type="entry name" value="Glyco_trans_2-like"/>
</dbReference>
<gene>
    <name evidence="2" type="ORF">P6P90_14410</name>
</gene>
<dbReference type="EMBL" id="JARULN010000019">
    <property type="protein sequence ID" value="MDG5755139.1"/>
    <property type="molecule type" value="Genomic_DNA"/>
</dbReference>
<dbReference type="PANTHER" id="PTHR43179:SF10">
    <property type="entry name" value="GLYCOSYL TRANSFERASE"/>
    <property type="match status" value="1"/>
</dbReference>
<dbReference type="SUPFAM" id="SSF53448">
    <property type="entry name" value="Nucleotide-diphospho-sugar transferases"/>
    <property type="match status" value="1"/>
</dbReference>